<reference evidence="1 3" key="1">
    <citation type="submission" date="2015-07" db="EMBL/GenBank/DDBJ databases">
        <title>Genome of Polaribacter dokdonenesis DSW-5, isolated from seawater off Dokdo in Korea.</title>
        <authorList>
            <person name="Yoon K."/>
            <person name="Song J.Y."/>
            <person name="Kim J.F."/>
        </authorList>
    </citation>
    <scope>NUCLEOTIDE SEQUENCE [LARGE SCALE GENOMIC DNA]</scope>
    <source>
        <strain evidence="1 3">DSW-5</strain>
    </source>
</reference>
<dbReference type="STRING" id="1300348.I602_1569"/>
<dbReference type="InterPro" id="IPR018641">
    <property type="entry name" value="Trfase_1_rSAM/seldom-assoc"/>
</dbReference>
<dbReference type="PANTHER" id="PTHR36529:SF1">
    <property type="entry name" value="GLYCOSYLTRANSFERASE"/>
    <property type="match status" value="1"/>
</dbReference>
<dbReference type="PATRIC" id="fig|1300348.6.peg.1568"/>
<dbReference type="RefSeq" id="WP_053974149.1">
    <property type="nucleotide sequence ID" value="NZ_FNUE01000001.1"/>
</dbReference>
<keyword evidence="4" id="KW-1185">Reference proteome</keyword>
<evidence type="ECO:0000313" key="4">
    <source>
        <dbReference type="Proteomes" id="UP000183071"/>
    </source>
</evidence>
<dbReference type="EMBL" id="LGBR01000001">
    <property type="protein sequence ID" value="KOY52009.1"/>
    <property type="molecule type" value="Genomic_DNA"/>
</dbReference>
<evidence type="ECO:0000313" key="1">
    <source>
        <dbReference type="EMBL" id="KOY52009.1"/>
    </source>
</evidence>
<dbReference type="EMBL" id="FNUE01000001">
    <property type="protein sequence ID" value="SED97848.1"/>
    <property type="molecule type" value="Genomic_DNA"/>
</dbReference>
<dbReference type="Proteomes" id="UP000183071">
    <property type="component" value="Unassembled WGS sequence"/>
</dbReference>
<dbReference type="Gene3D" id="3.90.550.10">
    <property type="entry name" value="Spore Coat Polysaccharide Biosynthesis Protein SpsA, Chain A"/>
    <property type="match status" value="1"/>
</dbReference>
<dbReference type="AlphaFoldDB" id="A0A0M9CH17"/>
<evidence type="ECO:0000313" key="2">
    <source>
        <dbReference type="EMBL" id="SED97848.1"/>
    </source>
</evidence>
<evidence type="ECO:0000313" key="3">
    <source>
        <dbReference type="Proteomes" id="UP000037716"/>
    </source>
</evidence>
<organism evidence="1 3">
    <name type="scientific">Polaribacter dokdonensis DSW-5</name>
    <dbReference type="NCBI Taxonomy" id="1300348"/>
    <lineage>
        <taxon>Bacteria</taxon>
        <taxon>Pseudomonadati</taxon>
        <taxon>Bacteroidota</taxon>
        <taxon>Flavobacteriia</taxon>
        <taxon>Flavobacteriales</taxon>
        <taxon>Flavobacteriaceae</taxon>
    </lineage>
</organism>
<name>A0A0M9CH17_9FLAO</name>
<comment type="caution">
    <text evidence="1">The sequence shown here is derived from an EMBL/GenBank/DDBJ whole genome shotgun (WGS) entry which is preliminary data.</text>
</comment>
<evidence type="ECO:0008006" key="5">
    <source>
        <dbReference type="Google" id="ProtNLM"/>
    </source>
</evidence>
<accession>A0A0M9CH17</accession>
<gene>
    <name evidence="1" type="ORF">I602_1569</name>
    <name evidence="2" type="ORF">SAMN05444353_0198</name>
</gene>
<dbReference type="Pfam" id="PF09837">
    <property type="entry name" value="DUF2064"/>
    <property type="match status" value="1"/>
</dbReference>
<reference evidence="2 4" key="2">
    <citation type="submission" date="2016-10" db="EMBL/GenBank/DDBJ databases">
        <authorList>
            <person name="Varghese N."/>
            <person name="Submissions S."/>
        </authorList>
    </citation>
    <scope>NUCLEOTIDE SEQUENCE [LARGE SCALE GENOMIC DNA]</scope>
    <source>
        <strain evidence="2 4">DSW-5</strain>
    </source>
</reference>
<dbReference type="PANTHER" id="PTHR36529">
    <property type="entry name" value="SLL1095 PROTEIN"/>
    <property type="match status" value="1"/>
</dbReference>
<sequence length="225" mass="25503">MIRNTAILIFANSAEKDAERKSFLSTEVIAELNKVTLKKVQKTGLPYFHYSEKNQEGADFGERFSNAIAAVFSNGFENVITIGNDTPHLKTRHIIESAQQLAQNNLVLGPSKDGGFYLMGIKKAHFNKNTFLKLPWQTNRLNSYISKISSAKNISIAYLELLNDIDAKEDISKIIESRYKITAQLLVLLKRLVAVHQSLFYHLENSLCYFTNELHYNKGSPYLLA</sequence>
<dbReference type="SUPFAM" id="SSF53448">
    <property type="entry name" value="Nucleotide-diphospho-sugar transferases"/>
    <property type="match status" value="1"/>
</dbReference>
<dbReference type="InterPro" id="IPR029044">
    <property type="entry name" value="Nucleotide-diphossugar_trans"/>
</dbReference>
<protein>
    <recommendedName>
        <fullName evidence="5">DUF2064 domain-containing protein</fullName>
    </recommendedName>
</protein>
<dbReference type="Proteomes" id="UP000037716">
    <property type="component" value="Unassembled WGS sequence"/>
</dbReference>
<proteinExistence type="predicted"/>